<dbReference type="GO" id="GO:0042720">
    <property type="term" value="C:mitochondrial inner membrane peptidase complex"/>
    <property type="evidence" value="ECO:0007669"/>
    <property type="project" value="InterPro"/>
</dbReference>
<evidence type="ECO:0000256" key="7">
    <source>
        <dbReference type="ARBA" id="ARBA00022989"/>
    </source>
</evidence>
<keyword evidence="5 11" id="KW-0999">Mitochondrion inner membrane</keyword>
<keyword evidence="8 11" id="KW-0496">Mitochondrion</keyword>
<dbReference type="Pfam" id="PF10502">
    <property type="entry name" value="Peptidase_S26"/>
    <property type="match status" value="1"/>
</dbReference>
<evidence type="ECO:0000256" key="1">
    <source>
        <dbReference type="ARBA" id="ARBA00004434"/>
    </source>
</evidence>
<comment type="similarity">
    <text evidence="2">Belongs to the peptidase S26 family. IMP2 subfamily.</text>
</comment>
<evidence type="ECO:0000256" key="4">
    <source>
        <dbReference type="ARBA" id="ARBA00022692"/>
    </source>
</evidence>
<evidence type="ECO:0000256" key="3">
    <source>
        <dbReference type="ARBA" id="ARBA00022670"/>
    </source>
</evidence>
<comment type="subcellular location">
    <subcellularLocation>
        <location evidence="1">Mitochondrion inner membrane</location>
        <topology evidence="1">Single-pass membrane protein</topology>
    </subcellularLocation>
</comment>
<comment type="caution">
    <text evidence="13">The sequence shown here is derived from an EMBL/GenBank/DDBJ whole genome shotgun (WGS) entry which is preliminary data.</text>
</comment>
<keyword evidence="3 11" id="KW-0645">Protease</keyword>
<evidence type="ECO:0000313" key="13">
    <source>
        <dbReference type="EMBL" id="KAK5112227.1"/>
    </source>
</evidence>
<gene>
    <name evidence="13" type="ORF">LTR62_004388</name>
</gene>
<dbReference type="EMBL" id="JAVRRL010000032">
    <property type="protein sequence ID" value="KAK5112227.1"/>
    <property type="molecule type" value="Genomic_DNA"/>
</dbReference>
<dbReference type="GO" id="GO:0006627">
    <property type="term" value="P:protein processing involved in protein targeting to mitochondrion"/>
    <property type="evidence" value="ECO:0007669"/>
    <property type="project" value="InterPro"/>
</dbReference>
<reference evidence="13" key="1">
    <citation type="submission" date="2023-08" db="EMBL/GenBank/DDBJ databases">
        <title>Black Yeasts Isolated from many extreme environments.</title>
        <authorList>
            <person name="Coleine C."/>
            <person name="Stajich J.E."/>
            <person name="Selbmann L."/>
        </authorList>
    </citation>
    <scope>NUCLEOTIDE SEQUENCE</scope>
    <source>
        <strain evidence="13">CCFEE 5401</strain>
    </source>
</reference>
<dbReference type="InterPro" id="IPR037730">
    <property type="entry name" value="IMP2"/>
</dbReference>
<proteinExistence type="inferred from homology"/>
<keyword evidence="4 11" id="KW-0812">Transmembrane</keyword>
<dbReference type="Gene3D" id="2.10.109.10">
    <property type="entry name" value="Umud Fragment, subunit A"/>
    <property type="match status" value="1"/>
</dbReference>
<organism evidence="13 14">
    <name type="scientific">Meristemomyces frigidus</name>
    <dbReference type="NCBI Taxonomy" id="1508187"/>
    <lineage>
        <taxon>Eukaryota</taxon>
        <taxon>Fungi</taxon>
        <taxon>Dikarya</taxon>
        <taxon>Ascomycota</taxon>
        <taxon>Pezizomycotina</taxon>
        <taxon>Dothideomycetes</taxon>
        <taxon>Dothideomycetidae</taxon>
        <taxon>Mycosphaerellales</taxon>
        <taxon>Teratosphaeriaceae</taxon>
        <taxon>Meristemomyces</taxon>
    </lineage>
</organism>
<name>A0AAN7TQV0_9PEZI</name>
<evidence type="ECO:0000256" key="6">
    <source>
        <dbReference type="ARBA" id="ARBA00022801"/>
    </source>
</evidence>
<dbReference type="EC" id="3.4.21.-" evidence="11"/>
<evidence type="ECO:0000256" key="11">
    <source>
        <dbReference type="RuleBase" id="RU362041"/>
    </source>
</evidence>
<evidence type="ECO:0000259" key="12">
    <source>
        <dbReference type="Pfam" id="PF10502"/>
    </source>
</evidence>
<sequence length="217" mass="23825">MSTAPNVIRRALNGAYTLTTLTLFVSGTAIFLIDNVAETTRIIGESMTPAISPDYNTTGASDGLLFNKWAPSLRNLNRGDIVLFHSPNDPEKVAVKRVIATEGDSIILDARRRPTRQRDGAELPETRAWDSMMGRVVMVPEGHIWVEGDNWRNSGDSNRYGPISKSLVQGKAVAVVWPPKRFGTRPWEGFRSRTKVTPGEIPRDGEGAGLINAIRNG</sequence>
<keyword evidence="7 11" id="KW-1133">Transmembrane helix</keyword>
<evidence type="ECO:0000256" key="9">
    <source>
        <dbReference type="ARBA" id="ARBA00023136"/>
    </source>
</evidence>
<evidence type="ECO:0000256" key="5">
    <source>
        <dbReference type="ARBA" id="ARBA00022792"/>
    </source>
</evidence>
<evidence type="ECO:0000256" key="2">
    <source>
        <dbReference type="ARBA" id="ARBA00007066"/>
    </source>
</evidence>
<evidence type="ECO:0000256" key="8">
    <source>
        <dbReference type="ARBA" id="ARBA00023128"/>
    </source>
</evidence>
<dbReference type="PANTHER" id="PTHR46041:SF2">
    <property type="entry name" value="MITOCHONDRIAL INNER MEMBRANE PROTEASE SUBUNIT 2"/>
    <property type="match status" value="1"/>
</dbReference>
<evidence type="ECO:0000256" key="10">
    <source>
        <dbReference type="PIRSR" id="PIRSR600223-1"/>
    </source>
</evidence>
<dbReference type="AlphaFoldDB" id="A0AAN7TQV0"/>
<dbReference type="InterPro" id="IPR036286">
    <property type="entry name" value="LexA/Signal_pep-like_sf"/>
</dbReference>
<feature type="transmembrane region" description="Helical" evidence="11">
    <location>
        <begin position="12"/>
        <end position="33"/>
    </location>
</feature>
<dbReference type="Proteomes" id="UP001310890">
    <property type="component" value="Unassembled WGS sequence"/>
</dbReference>
<keyword evidence="6 11" id="KW-0378">Hydrolase</keyword>
<dbReference type="PANTHER" id="PTHR46041">
    <property type="entry name" value="MITOCHONDRIAL INNER MEMBRANE PROTEASE SUBUNIT 2"/>
    <property type="match status" value="1"/>
</dbReference>
<keyword evidence="9 11" id="KW-0472">Membrane</keyword>
<dbReference type="NCBIfam" id="TIGR02227">
    <property type="entry name" value="sigpep_I_bact"/>
    <property type="match status" value="1"/>
</dbReference>
<accession>A0AAN7TQV0</accession>
<dbReference type="InterPro" id="IPR000223">
    <property type="entry name" value="Pept_S26A_signal_pept_1"/>
</dbReference>
<feature type="active site" evidence="10">
    <location>
        <position position="46"/>
    </location>
</feature>
<dbReference type="GO" id="GO:0004252">
    <property type="term" value="F:serine-type endopeptidase activity"/>
    <property type="evidence" value="ECO:0007669"/>
    <property type="project" value="InterPro"/>
</dbReference>
<dbReference type="CDD" id="cd06530">
    <property type="entry name" value="S26_SPase_I"/>
    <property type="match status" value="1"/>
</dbReference>
<feature type="domain" description="Peptidase S26" evidence="12">
    <location>
        <begin position="21"/>
        <end position="177"/>
    </location>
</feature>
<dbReference type="InterPro" id="IPR019533">
    <property type="entry name" value="Peptidase_S26"/>
</dbReference>
<evidence type="ECO:0000313" key="14">
    <source>
        <dbReference type="Proteomes" id="UP001310890"/>
    </source>
</evidence>
<dbReference type="GO" id="GO:0006465">
    <property type="term" value="P:signal peptide processing"/>
    <property type="evidence" value="ECO:0007669"/>
    <property type="project" value="InterPro"/>
</dbReference>
<dbReference type="SUPFAM" id="SSF51306">
    <property type="entry name" value="LexA/Signal peptidase"/>
    <property type="match status" value="1"/>
</dbReference>
<feature type="active site" evidence="10">
    <location>
        <position position="96"/>
    </location>
</feature>
<protein>
    <recommendedName>
        <fullName evidence="11">Mitochondrial inner membrane protease subunit</fullName>
        <ecNumber evidence="11">3.4.21.-</ecNumber>
    </recommendedName>
</protein>
<dbReference type="PRINTS" id="PR00727">
    <property type="entry name" value="LEADERPTASE"/>
</dbReference>